<dbReference type="InterPro" id="IPR050090">
    <property type="entry name" value="Tyrosine_recombinase_XerCD"/>
</dbReference>
<dbReference type="PANTHER" id="PTHR30349:SF81">
    <property type="entry name" value="TYROSINE RECOMBINASE XERC"/>
    <property type="match status" value="1"/>
</dbReference>
<reference evidence="6 7" key="1">
    <citation type="submission" date="2017-08" db="EMBL/GenBank/DDBJ databases">
        <title>Infants hospitalized years apart are colonized by the same room-sourced microbial strains.</title>
        <authorList>
            <person name="Brooks B."/>
            <person name="Olm M.R."/>
            <person name="Firek B.A."/>
            <person name="Baker R."/>
            <person name="Thomas B.C."/>
            <person name="Morowitz M.J."/>
            <person name="Banfield J.F."/>
        </authorList>
    </citation>
    <scope>NUCLEOTIDE SEQUENCE [LARGE SCALE GENOMIC DNA]</scope>
    <source>
        <strain evidence="6">S2_003_000_R2_11</strain>
    </source>
</reference>
<dbReference type="PANTHER" id="PTHR30349">
    <property type="entry name" value="PHAGE INTEGRASE-RELATED"/>
    <property type="match status" value="1"/>
</dbReference>
<dbReference type="GO" id="GO:0015074">
    <property type="term" value="P:DNA integration"/>
    <property type="evidence" value="ECO:0007669"/>
    <property type="project" value="UniProtKB-KW"/>
</dbReference>
<accession>A0A2W5RZI1</accession>
<dbReference type="SUPFAM" id="SSF56349">
    <property type="entry name" value="DNA breaking-rejoining enzymes"/>
    <property type="match status" value="1"/>
</dbReference>
<evidence type="ECO:0000256" key="4">
    <source>
        <dbReference type="ARBA" id="ARBA00023172"/>
    </source>
</evidence>
<dbReference type="InterPro" id="IPR011010">
    <property type="entry name" value="DNA_brk_join_enz"/>
</dbReference>
<evidence type="ECO:0000256" key="3">
    <source>
        <dbReference type="ARBA" id="ARBA00023125"/>
    </source>
</evidence>
<evidence type="ECO:0000313" key="7">
    <source>
        <dbReference type="Proteomes" id="UP000248975"/>
    </source>
</evidence>
<evidence type="ECO:0000259" key="5">
    <source>
        <dbReference type="PROSITE" id="PS51898"/>
    </source>
</evidence>
<dbReference type="Gene3D" id="1.10.443.10">
    <property type="entry name" value="Intergrase catalytic core"/>
    <property type="match status" value="1"/>
</dbReference>
<keyword evidence="4" id="KW-0233">DNA recombination</keyword>
<comment type="caution">
    <text evidence="6">The sequence shown here is derived from an EMBL/GenBank/DDBJ whole genome shotgun (WGS) entry which is preliminary data.</text>
</comment>
<dbReference type="InterPro" id="IPR010998">
    <property type="entry name" value="Integrase_recombinase_N"/>
</dbReference>
<dbReference type="GO" id="GO:0003677">
    <property type="term" value="F:DNA binding"/>
    <property type="evidence" value="ECO:0007669"/>
    <property type="project" value="UniProtKB-KW"/>
</dbReference>
<dbReference type="Pfam" id="PF00589">
    <property type="entry name" value="Phage_integrase"/>
    <property type="match status" value="1"/>
</dbReference>
<protein>
    <submittedName>
        <fullName evidence="6">Integrase</fullName>
    </submittedName>
</protein>
<dbReference type="InterPro" id="IPR002104">
    <property type="entry name" value="Integrase_catalytic"/>
</dbReference>
<dbReference type="GO" id="GO:0007059">
    <property type="term" value="P:chromosome segregation"/>
    <property type="evidence" value="ECO:0007669"/>
    <property type="project" value="UniProtKB-KW"/>
</dbReference>
<keyword evidence="3" id="KW-0238">DNA-binding</keyword>
<evidence type="ECO:0000313" key="6">
    <source>
        <dbReference type="EMBL" id="PZQ96081.1"/>
    </source>
</evidence>
<dbReference type="Proteomes" id="UP000248975">
    <property type="component" value="Unassembled WGS sequence"/>
</dbReference>
<name>A0A2W5RZI1_CERSP</name>
<proteinExistence type="predicted"/>
<feature type="domain" description="Tyr recombinase" evidence="5">
    <location>
        <begin position="150"/>
        <end position="345"/>
    </location>
</feature>
<keyword evidence="2" id="KW-0229">DNA integration</keyword>
<evidence type="ECO:0000256" key="2">
    <source>
        <dbReference type="ARBA" id="ARBA00022908"/>
    </source>
</evidence>
<keyword evidence="1" id="KW-0159">Chromosome partition</keyword>
<sequence>MSLPKPLPSYAQLSEADEAALSELYRRGTSPNTLRAWERDIAYIAAWKAAMFGTSLAWPEDERVALRFVLDHSTDLTDRPGMAQDAAMELIALGLRRELACPAPATLDRRIASWRAFHRMCNLASPFETPLVSQARVKARRAAARPRQPKSARPVTRNVLEQLLATCDDSMRGIRDRAMLMLAFASGGRRRSEVAALYREDIGTGDFAEKGLLWVRLLETKTTRKSDAPRLPLKGRAARAVMHWIEIARIETGPLFRPVSKSDRPLPRRLAPDALRVILRHRLRLAGLPETFASPHGLRAGFLTQAALDGAPLAAAMKLSLHRSPAQAQRYYADVEISENPAADLLGD</sequence>
<dbReference type="GO" id="GO:0006310">
    <property type="term" value="P:DNA recombination"/>
    <property type="evidence" value="ECO:0007669"/>
    <property type="project" value="UniProtKB-KW"/>
</dbReference>
<dbReference type="SUPFAM" id="SSF47823">
    <property type="entry name" value="lambda integrase-like, N-terminal domain"/>
    <property type="match status" value="1"/>
</dbReference>
<dbReference type="AlphaFoldDB" id="A0A2W5RZI1"/>
<gene>
    <name evidence="6" type="ORF">DI533_16655</name>
</gene>
<dbReference type="PROSITE" id="PS51898">
    <property type="entry name" value="TYR_RECOMBINASE"/>
    <property type="match status" value="1"/>
</dbReference>
<organism evidence="6 7">
    <name type="scientific">Cereibacter sphaeroides</name>
    <name type="common">Rhodobacter sphaeroides</name>
    <dbReference type="NCBI Taxonomy" id="1063"/>
    <lineage>
        <taxon>Bacteria</taxon>
        <taxon>Pseudomonadati</taxon>
        <taxon>Pseudomonadota</taxon>
        <taxon>Alphaproteobacteria</taxon>
        <taxon>Rhodobacterales</taxon>
        <taxon>Paracoccaceae</taxon>
        <taxon>Cereibacter</taxon>
    </lineage>
</organism>
<dbReference type="InterPro" id="IPR013762">
    <property type="entry name" value="Integrase-like_cat_sf"/>
</dbReference>
<dbReference type="EMBL" id="QFQS01000004">
    <property type="protein sequence ID" value="PZQ96081.1"/>
    <property type="molecule type" value="Genomic_DNA"/>
</dbReference>
<dbReference type="Gene3D" id="1.10.150.130">
    <property type="match status" value="1"/>
</dbReference>
<evidence type="ECO:0000256" key="1">
    <source>
        <dbReference type="ARBA" id="ARBA00022829"/>
    </source>
</evidence>